<protein>
    <recommendedName>
        <fullName evidence="9">Peptidase</fullName>
    </recommendedName>
</protein>
<dbReference type="PANTHER" id="PTHR30168:SF0">
    <property type="entry name" value="INNER MEMBRANE PROTEIN"/>
    <property type="match status" value="1"/>
</dbReference>
<feature type="compositionally biased region" description="Gly residues" evidence="5">
    <location>
        <begin position="75"/>
        <end position="86"/>
    </location>
</feature>
<dbReference type="EMBL" id="JACCFS010000001">
    <property type="protein sequence ID" value="NYJ35820.1"/>
    <property type="molecule type" value="Genomic_DNA"/>
</dbReference>
<evidence type="ECO:0000256" key="3">
    <source>
        <dbReference type="ARBA" id="ARBA00022989"/>
    </source>
</evidence>
<name>A0A7Z0JBT8_9ACTN</name>
<accession>A0A7Z0JBT8</accession>
<keyword evidence="4 6" id="KW-0472">Membrane</keyword>
<evidence type="ECO:0000256" key="5">
    <source>
        <dbReference type="SAM" id="MobiDB-lite"/>
    </source>
</evidence>
<reference evidence="7 8" key="1">
    <citation type="submission" date="2020-07" db="EMBL/GenBank/DDBJ databases">
        <title>Sequencing the genomes of 1000 actinobacteria strains.</title>
        <authorList>
            <person name="Klenk H.-P."/>
        </authorList>
    </citation>
    <scope>NUCLEOTIDE SEQUENCE [LARGE SCALE GENOMIC DNA]</scope>
    <source>
        <strain evidence="7 8">DSM 44442</strain>
    </source>
</reference>
<comment type="caution">
    <text evidence="7">The sequence shown here is derived from an EMBL/GenBank/DDBJ whole genome shotgun (WGS) entry which is preliminary data.</text>
</comment>
<evidence type="ECO:0008006" key="9">
    <source>
        <dbReference type="Google" id="ProtNLM"/>
    </source>
</evidence>
<keyword evidence="8" id="KW-1185">Reference proteome</keyword>
<evidence type="ECO:0000256" key="2">
    <source>
        <dbReference type="ARBA" id="ARBA00022692"/>
    </source>
</evidence>
<evidence type="ECO:0000256" key="4">
    <source>
        <dbReference type="ARBA" id="ARBA00023136"/>
    </source>
</evidence>
<evidence type="ECO:0000256" key="1">
    <source>
        <dbReference type="ARBA" id="ARBA00004167"/>
    </source>
</evidence>
<comment type="subcellular location">
    <subcellularLocation>
        <location evidence="1">Membrane</location>
        <topology evidence="1">Single-pass membrane protein</topology>
    </subcellularLocation>
</comment>
<evidence type="ECO:0000313" key="7">
    <source>
        <dbReference type="EMBL" id="NYJ35820.1"/>
    </source>
</evidence>
<sequence>MSRSVSAGPEFWSERQGFLQRMGLGVSLCLVAGLAAMGFTGFLAISELLHAADPAWSHPVADQEHTAPVTPSNGTGSGSGTAGGEGATTVGRSAPLDDSPLYRIGELGEVTCTAPELDKDDTESVETFAHAIADCLDQAWGDYFASAGLEFSSPNRVYWTAAGHSPCGAFPSEGTAAFYCGANQGLYLGLEDIVAASADNENPEAYTFLISHEYGHHVQGQSRILAQFHSARAGAEQEEADELSRRNELQANCLGGVFLGAARDSLGYGPAERRNILDDVELRSDRGRGRTHGSAENGRMWTAHGMDRVDPASCDTWNVDEDLVR</sequence>
<keyword evidence="3 6" id="KW-1133">Transmembrane helix</keyword>
<feature type="region of interest" description="Disordered" evidence="5">
    <location>
        <begin position="63"/>
        <end position="94"/>
    </location>
</feature>
<organism evidence="7 8">
    <name type="scientific">Nocardiopsis aegyptia</name>
    <dbReference type="NCBI Taxonomy" id="220378"/>
    <lineage>
        <taxon>Bacteria</taxon>
        <taxon>Bacillati</taxon>
        <taxon>Actinomycetota</taxon>
        <taxon>Actinomycetes</taxon>
        <taxon>Streptosporangiales</taxon>
        <taxon>Nocardiopsidaceae</taxon>
        <taxon>Nocardiopsis</taxon>
    </lineage>
</organism>
<dbReference type="GO" id="GO:0016020">
    <property type="term" value="C:membrane"/>
    <property type="evidence" value="ECO:0007669"/>
    <property type="project" value="UniProtKB-SubCell"/>
</dbReference>
<evidence type="ECO:0000313" key="8">
    <source>
        <dbReference type="Proteomes" id="UP000572051"/>
    </source>
</evidence>
<dbReference type="Proteomes" id="UP000572051">
    <property type="component" value="Unassembled WGS sequence"/>
</dbReference>
<evidence type="ECO:0000256" key="6">
    <source>
        <dbReference type="SAM" id="Phobius"/>
    </source>
</evidence>
<dbReference type="AlphaFoldDB" id="A0A7Z0JBT8"/>
<keyword evidence="2 6" id="KW-0812">Transmembrane</keyword>
<dbReference type="InterPro" id="IPR007343">
    <property type="entry name" value="Uncharacterised_pept_Zn_put"/>
</dbReference>
<dbReference type="PANTHER" id="PTHR30168">
    <property type="entry name" value="PUTATIVE MEMBRANE PROTEIN YPFJ"/>
    <property type="match status" value="1"/>
</dbReference>
<gene>
    <name evidence="7" type="ORF">HNR10_003701</name>
</gene>
<feature type="transmembrane region" description="Helical" evidence="6">
    <location>
        <begin position="21"/>
        <end position="45"/>
    </location>
</feature>
<proteinExistence type="predicted"/>
<dbReference type="Pfam" id="PF04228">
    <property type="entry name" value="Zn_peptidase"/>
    <property type="match status" value="1"/>
</dbReference>